<feature type="transmembrane region" description="Helical" evidence="1">
    <location>
        <begin position="234"/>
        <end position="267"/>
    </location>
</feature>
<evidence type="ECO:0000256" key="1">
    <source>
        <dbReference type="SAM" id="Phobius"/>
    </source>
</evidence>
<evidence type="ECO:0000313" key="3">
    <source>
        <dbReference type="Proteomes" id="UP000195807"/>
    </source>
</evidence>
<dbReference type="RefSeq" id="WP_066843682.1">
    <property type="nucleotide sequence ID" value="NZ_CP019602.1"/>
</dbReference>
<sequence length="396" mass="41965">MLEPVEGGDRPSASLRIAGEPVARHQLEIAAAAGAKRVLVLGDPGDERVEMMLGAARVAGLPAKIVRDAPAFCGEVTAADELLVFGDSLMADASLALDLSSGRGVATLPVEQGLAAGFERIDAEYAWAGVMVVPGSLAERLRELPRDCDIASSLLRIALMTRLQAHPVDVAALSDGRWTLIRSEADAQAAERRRLASTIAEASGQTVGTRIAARAAQQFGARLLEQDHSDLLLAAIGLLLVGAALAATGFQIGWLAFLFMGLSWMVLRGHRVLQAVRRQTRMRPRGRDIGSLLFLAFDGVMVAVIAINGGPGLARSPAWFAAFMAIALLRLGAAEFPHVPIRPWLDDRFLLCLALALSAIWGGPILLSMLLAGAIALGWIALTFQTGTARTKLTRP</sequence>
<keyword evidence="3" id="KW-1185">Reference proteome</keyword>
<feature type="transmembrane region" description="Helical" evidence="1">
    <location>
        <begin position="349"/>
        <end position="382"/>
    </location>
</feature>
<dbReference type="SUPFAM" id="SSF53448">
    <property type="entry name" value="Nucleotide-diphospho-sugar transferases"/>
    <property type="match status" value="1"/>
</dbReference>
<dbReference type="KEGG" id="cman:A9D14_05380"/>
<accession>A0A1Z1FAE1</accession>
<dbReference type="InterPro" id="IPR029044">
    <property type="entry name" value="Nucleotide-diphossugar_trans"/>
</dbReference>
<reference evidence="2 3" key="1">
    <citation type="submission" date="2017-01" db="EMBL/GenBank/DDBJ databases">
        <title>Complete genome sequence of esterase-producing bacterium Croceicoccus marinus E4A9.</title>
        <authorList>
            <person name="Wu Y.-H."/>
            <person name="Cheng H."/>
            <person name="Xu L."/>
            <person name="Huo Y.-Y."/>
            <person name="Wang C.-S."/>
            <person name="Xu X.-W."/>
        </authorList>
    </citation>
    <scope>NUCLEOTIDE SEQUENCE [LARGE SCALE GENOMIC DNA]</scope>
    <source>
        <strain evidence="2 3">E4A9</strain>
    </source>
</reference>
<feature type="transmembrane region" description="Helical" evidence="1">
    <location>
        <begin position="288"/>
        <end position="307"/>
    </location>
</feature>
<dbReference type="EMBL" id="CP019602">
    <property type="protein sequence ID" value="ARU15714.1"/>
    <property type="molecule type" value="Genomic_DNA"/>
</dbReference>
<keyword evidence="1" id="KW-0472">Membrane</keyword>
<gene>
    <name evidence="2" type="ORF">A9D14_05380</name>
</gene>
<organism evidence="2 3">
    <name type="scientific">Croceicoccus marinus</name>
    <dbReference type="NCBI Taxonomy" id="450378"/>
    <lineage>
        <taxon>Bacteria</taxon>
        <taxon>Pseudomonadati</taxon>
        <taxon>Pseudomonadota</taxon>
        <taxon>Alphaproteobacteria</taxon>
        <taxon>Sphingomonadales</taxon>
        <taxon>Erythrobacteraceae</taxon>
        <taxon>Croceicoccus</taxon>
    </lineage>
</organism>
<dbReference type="AlphaFoldDB" id="A0A1Z1FAE1"/>
<keyword evidence="1" id="KW-0812">Transmembrane</keyword>
<protein>
    <submittedName>
        <fullName evidence="2">Uncharacterized protein</fullName>
    </submittedName>
</protein>
<name>A0A1Z1FAE1_9SPHN</name>
<dbReference type="Proteomes" id="UP000195807">
    <property type="component" value="Chromosome"/>
</dbReference>
<proteinExistence type="predicted"/>
<keyword evidence="1" id="KW-1133">Transmembrane helix</keyword>
<dbReference type="OrthoDB" id="8477220at2"/>
<evidence type="ECO:0000313" key="2">
    <source>
        <dbReference type="EMBL" id="ARU15714.1"/>
    </source>
</evidence>
<dbReference type="STRING" id="450378.GCA_001661675_01076"/>